<keyword evidence="2" id="KW-0812">Transmembrane</keyword>
<comment type="caution">
    <text evidence="3">The sequence shown here is derived from an EMBL/GenBank/DDBJ whole genome shotgun (WGS) entry which is preliminary data.</text>
</comment>
<reference evidence="4" key="2">
    <citation type="journal article" date="2020" name="Plant Dis.">
        <title>A Grain Rot of Rice in Iran Caused by a Xanthomonas Strain Closely Related to X. sacchari.</title>
        <authorList>
            <person name="Mirghasempour S.A."/>
            <person name="Huang S."/>
            <person name="Studholme D.J."/>
            <person name="Brady C.L."/>
        </authorList>
    </citation>
    <scope>NUCLEOTIDE SEQUENCE</scope>
    <source>
        <strain evidence="4">SAM114</strain>
    </source>
</reference>
<feature type="region of interest" description="Disordered" evidence="1">
    <location>
        <begin position="1"/>
        <end position="20"/>
    </location>
</feature>
<dbReference type="RefSeq" id="WP_153751124.1">
    <property type="nucleotide sequence ID" value="NZ_WJPM01000005.1"/>
</dbReference>
<organism evidence="3 6">
    <name type="scientific">Xanthomonas sontii</name>
    <dbReference type="NCBI Taxonomy" id="2650745"/>
    <lineage>
        <taxon>Bacteria</taxon>
        <taxon>Pseudomonadati</taxon>
        <taxon>Pseudomonadota</taxon>
        <taxon>Gammaproteobacteria</taxon>
        <taxon>Lysobacterales</taxon>
        <taxon>Lysobacteraceae</taxon>
        <taxon>Xanthomonas</taxon>
    </lineage>
</organism>
<keyword evidence="2" id="KW-1133">Transmembrane helix</keyword>
<dbReference type="EMBL" id="WJPN01000005">
    <property type="protein sequence ID" value="MRH00129.1"/>
    <property type="molecule type" value="Genomic_DNA"/>
</dbReference>
<proteinExistence type="predicted"/>
<feature type="transmembrane region" description="Helical" evidence="2">
    <location>
        <begin position="31"/>
        <end position="51"/>
    </location>
</feature>
<keyword evidence="5" id="KW-1185">Reference proteome</keyword>
<accession>A0A6N7Q720</accession>
<name>A0A6N7Q720_9XANT</name>
<reference evidence="5 6" key="1">
    <citation type="submission" date="2019-11" db="EMBL/GenBank/DDBJ databases">
        <title>First report of rice panicle blight caused by Xanthomonas sp. in Iran.</title>
        <authorList>
            <person name="Mirghasempour S.A."/>
            <person name="Huang S."/>
            <person name="Brady C.L."/>
            <person name="Studholme D.J."/>
        </authorList>
    </citation>
    <scope>NUCLEOTIDE SEQUENCE [LARGE SCALE GENOMIC DNA]</scope>
    <source>
        <strain evidence="3 6">ASD011</strain>
        <strain evidence="5">SAM114</strain>
    </source>
</reference>
<evidence type="ECO:0000256" key="1">
    <source>
        <dbReference type="SAM" id="MobiDB-lite"/>
    </source>
</evidence>
<evidence type="ECO:0000313" key="4">
    <source>
        <dbReference type="EMBL" id="MRH74461.1"/>
    </source>
</evidence>
<feature type="transmembrane region" description="Helical" evidence="2">
    <location>
        <begin position="109"/>
        <end position="127"/>
    </location>
</feature>
<sequence length="176" mass="18926">MPENPYATPQAQSAQSAPPLAKAPDTITRKIAVGCIVAWLSAAISLIFAIMQFANGSVGGGILFSIDVVLIGVCAYGLHRHSRIAALLLVVYCILARLILLASGNLNGMVLGVIILLVYLGAARGTFQYHRWLQQERRFPSSQRPRVSDDPLFRTRPPESTTAEAAITDVPVPPAH</sequence>
<feature type="region of interest" description="Disordered" evidence="1">
    <location>
        <begin position="141"/>
        <end position="176"/>
    </location>
</feature>
<gene>
    <name evidence="3" type="ORF">GIY21_07455</name>
    <name evidence="4" type="ORF">GIY22_07450</name>
</gene>
<keyword evidence="2" id="KW-0472">Membrane</keyword>
<dbReference type="Proteomes" id="UP000439314">
    <property type="component" value="Unassembled WGS sequence"/>
</dbReference>
<evidence type="ECO:0000313" key="5">
    <source>
        <dbReference type="Proteomes" id="UP000437931"/>
    </source>
</evidence>
<feature type="transmembrane region" description="Helical" evidence="2">
    <location>
        <begin position="57"/>
        <end position="78"/>
    </location>
</feature>
<evidence type="ECO:0000313" key="3">
    <source>
        <dbReference type="EMBL" id="MRH00129.1"/>
    </source>
</evidence>
<dbReference type="Proteomes" id="UP000437931">
    <property type="component" value="Unassembled WGS sequence"/>
</dbReference>
<dbReference type="EMBL" id="WJPM01000005">
    <property type="protein sequence ID" value="MRH74461.1"/>
    <property type="molecule type" value="Genomic_DNA"/>
</dbReference>
<protein>
    <submittedName>
        <fullName evidence="3">Uncharacterized protein</fullName>
    </submittedName>
</protein>
<dbReference type="AlphaFoldDB" id="A0A6N7Q720"/>
<evidence type="ECO:0000256" key="2">
    <source>
        <dbReference type="SAM" id="Phobius"/>
    </source>
</evidence>
<feature type="compositionally biased region" description="Basic and acidic residues" evidence="1">
    <location>
        <begin position="146"/>
        <end position="157"/>
    </location>
</feature>
<feature type="transmembrane region" description="Helical" evidence="2">
    <location>
        <begin position="85"/>
        <end position="103"/>
    </location>
</feature>
<evidence type="ECO:0000313" key="6">
    <source>
        <dbReference type="Proteomes" id="UP000439314"/>
    </source>
</evidence>